<keyword evidence="5" id="KW-0804">Transcription</keyword>
<dbReference type="Gene3D" id="1.10.10.10">
    <property type="entry name" value="Winged helix-like DNA-binding domain superfamily/Winged helix DNA-binding domain"/>
    <property type="match status" value="1"/>
</dbReference>
<evidence type="ECO:0000256" key="6">
    <source>
        <dbReference type="PROSITE-ProRule" id="PRU01091"/>
    </source>
</evidence>
<reference evidence="9" key="1">
    <citation type="journal article" date="2019" name="Int. J. Syst. Evol. Microbiol.">
        <title>The Global Catalogue of Microorganisms (GCM) 10K type strain sequencing project: providing services to taxonomists for standard genome sequencing and annotation.</title>
        <authorList>
            <consortium name="The Broad Institute Genomics Platform"/>
            <consortium name="The Broad Institute Genome Sequencing Center for Infectious Disease"/>
            <person name="Wu L."/>
            <person name="Ma J."/>
        </authorList>
    </citation>
    <scope>NUCLEOTIDE SEQUENCE [LARGE SCALE GENOMIC DNA]</scope>
    <source>
        <strain evidence="9">KCTC 52607</strain>
    </source>
</reference>
<evidence type="ECO:0000256" key="5">
    <source>
        <dbReference type="ARBA" id="ARBA00023163"/>
    </source>
</evidence>
<keyword evidence="9" id="KW-1185">Reference proteome</keyword>
<evidence type="ECO:0000313" key="9">
    <source>
        <dbReference type="Proteomes" id="UP001595456"/>
    </source>
</evidence>
<dbReference type="RefSeq" id="WP_336927298.1">
    <property type="nucleotide sequence ID" value="NZ_JBANRO010000012.1"/>
</dbReference>
<dbReference type="EMBL" id="JBHRST010000019">
    <property type="protein sequence ID" value="MFC3098430.1"/>
    <property type="molecule type" value="Genomic_DNA"/>
</dbReference>
<feature type="DNA-binding region" description="OmpR/PhoB-type" evidence="6">
    <location>
        <begin position="113"/>
        <end position="211"/>
    </location>
</feature>
<dbReference type="SMART" id="SM00862">
    <property type="entry name" value="Trans_reg_C"/>
    <property type="match status" value="1"/>
</dbReference>
<evidence type="ECO:0000256" key="3">
    <source>
        <dbReference type="ARBA" id="ARBA00023015"/>
    </source>
</evidence>
<dbReference type="SUPFAM" id="SSF46894">
    <property type="entry name" value="C-terminal effector domain of the bipartite response regulators"/>
    <property type="match status" value="1"/>
</dbReference>
<dbReference type="PROSITE" id="PS51755">
    <property type="entry name" value="OMPR_PHOB"/>
    <property type="match status" value="1"/>
</dbReference>
<protein>
    <submittedName>
        <fullName evidence="8">Winged helix-turn-helix domain-containing protein</fullName>
    </submittedName>
</protein>
<keyword evidence="4 6" id="KW-0238">DNA-binding</keyword>
<dbReference type="PANTHER" id="PTHR48111">
    <property type="entry name" value="REGULATOR OF RPOS"/>
    <property type="match status" value="1"/>
</dbReference>
<evidence type="ECO:0000256" key="2">
    <source>
        <dbReference type="ARBA" id="ARBA00023012"/>
    </source>
</evidence>
<evidence type="ECO:0000256" key="4">
    <source>
        <dbReference type="ARBA" id="ARBA00023125"/>
    </source>
</evidence>
<dbReference type="PANTHER" id="PTHR48111:SF1">
    <property type="entry name" value="TWO-COMPONENT RESPONSE REGULATOR ORR33"/>
    <property type="match status" value="1"/>
</dbReference>
<feature type="domain" description="OmpR/PhoB-type" evidence="7">
    <location>
        <begin position="113"/>
        <end position="211"/>
    </location>
</feature>
<name>A0ABV7EAH9_9SPHN</name>
<dbReference type="Pfam" id="PF00486">
    <property type="entry name" value="Trans_reg_C"/>
    <property type="match status" value="1"/>
</dbReference>
<comment type="caution">
    <text evidence="8">The sequence shown here is derived from an EMBL/GenBank/DDBJ whole genome shotgun (WGS) entry which is preliminary data.</text>
</comment>
<dbReference type="InterPro" id="IPR001867">
    <property type="entry name" value="OmpR/PhoB-type_DNA-bd"/>
</dbReference>
<dbReference type="InterPro" id="IPR036388">
    <property type="entry name" value="WH-like_DNA-bd_sf"/>
</dbReference>
<keyword evidence="1" id="KW-0597">Phosphoprotein</keyword>
<gene>
    <name evidence="8" type="ORF">ACFODU_11590</name>
</gene>
<proteinExistence type="predicted"/>
<keyword evidence="2" id="KW-0902">Two-component regulatory system</keyword>
<sequence length="262" mass="29031">MKTFGWVAAEEMPAPQWDLRQAGWTLCHGQGGHRADCRHVLACDVRRLTPAQRTGLAEADRPAWRLILIGVEEPAERAHLLSIGCAEALPASTTIAELAARARRVADMFDLLPRWRLLGPLTLDLFHRDVRHGTRWLNLHPREFGVLWRLADNPGEAVTRAQLLADVWRLAHEPGTNSVEVHVSRLRAKLASAGCERLVETVPQGGYRLGGNAPFMFGRPPAGADRLDRFLRDLDWNGVGQNSASLPDDAYVRQSATKSPLA</sequence>
<evidence type="ECO:0000259" key="7">
    <source>
        <dbReference type="PROSITE" id="PS51755"/>
    </source>
</evidence>
<keyword evidence="3" id="KW-0805">Transcription regulation</keyword>
<dbReference type="Proteomes" id="UP001595456">
    <property type="component" value="Unassembled WGS sequence"/>
</dbReference>
<accession>A0ABV7EAH9</accession>
<evidence type="ECO:0000313" key="8">
    <source>
        <dbReference type="EMBL" id="MFC3098430.1"/>
    </source>
</evidence>
<dbReference type="InterPro" id="IPR016032">
    <property type="entry name" value="Sig_transdc_resp-reg_C-effctor"/>
</dbReference>
<dbReference type="InterPro" id="IPR039420">
    <property type="entry name" value="WalR-like"/>
</dbReference>
<organism evidence="8 9">
    <name type="scientific">Alteraurantiacibacter palmitatis</name>
    <dbReference type="NCBI Taxonomy" id="2054628"/>
    <lineage>
        <taxon>Bacteria</taxon>
        <taxon>Pseudomonadati</taxon>
        <taxon>Pseudomonadota</taxon>
        <taxon>Alphaproteobacteria</taxon>
        <taxon>Sphingomonadales</taxon>
        <taxon>Erythrobacteraceae</taxon>
        <taxon>Alteraurantiacibacter</taxon>
    </lineage>
</organism>
<evidence type="ECO:0000256" key="1">
    <source>
        <dbReference type="ARBA" id="ARBA00022553"/>
    </source>
</evidence>
<dbReference type="CDD" id="cd00383">
    <property type="entry name" value="trans_reg_C"/>
    <property type="match status" value="1"/>
</dbReference>